<organism evidence="4 5">
    <name type="scientific">Phoenicibacter congonensis</name>
    <dbReference type="NCBI Taxonomy" id="1944646"/>
    <lineage>
        <taxon>Bacteria</taxon>
        <taxon>Bacillati</taxon>
        <taxon>Actinomycetota</taxon>
        <taxon>Coriobacteriia</taxon>
        <taxon>Eggerthellales</taxon>
        <taxon>Eggerthellaceae</taxon>
        <taxon>Phoenicibacter</taxon>
    </lineage>
</organism>
<accession>A0AA43RLD2</accession>
<evidence type="ECO:0000259" key="3">
    <source>
        <dbReference type="Pfam" id="PF00266"/>
    </source>
</evidence>
<name>A0AA43RLD2_9ACTN</name>
<reference evidence="4" key="1">
    <citation type="submission" date="2023-07" db="EMBL/GenBank/DDBJ databases">
        <title>Between Cages and Wild: Unraveling the Impact of Captivity on Animal Microbiomes and Antimicrobial Resistance.</title>
        <authorList>
            <person name="Schmartz G.P."/>
            <person name="Rehner J."/>
            <person name="Schuff M.J."/>
            <person name="Becker S.L."/>
            <person name="Kravczyk M."/>
            <person name="Gurevich A."/>
            <person name="Francke R."/>
            <person name="Mueller R."/>
            <person name="Keller V."/>
            <person name="Keller A."/>
        </authorList>
    </citation>
    <scope>NUCLEOTIDE SEQUENCE</scope>
    <source>
        <strain evidence="4">S12M_St_49</strain>
    </source>
</reference>
<proteinExistence type="predicted"/>
<sequence length="118" mass="12501">KLVVSLSSLTTSANKNVRLVVNEEECISGGENCSFLPNIATFIVGGIESETAILRLDDRGVSVAGGSACSSGSTTASRALKAVGISDDDAFCELRISFGRYTTENDIETFINEFKEVI</sequence>
<dbReference type="GO" id="GO:0008483">
    <property type="term" value="F:transaminase activity"/>
    <property type="evidence" value="ECO:0007669"/>
    <property type="project" value="UniProtKB-KW"/>
</dbReference>
<evidence type="ECO:0000313" key="4">
    <source>
        <dbReference type="EMBL" id="MDO4842941.1"/>
    </source>
</evidence>
<keyword evidence="5" id="KW-1185">Reference proteome</keyword>
<dbReference type="Pfam" id="PF00266">
    <property type="entry name" value="Aminotran_5"/>
    <property type="match status" value="1"/>
</dbReference>
<keyword evidence="4" id="KW-0808">Transferase</keyword>
<comment type="caution">
    <text evidence="4">The sequence shown here is derived from an EMBL/GenBank/DDBJ whole genome shotgun (WGS) entry which is preliminary data.</text>
</comment>
<gene>
    <name evidence="4" type="ORF">Q3982_09720</name>
</gene>
<dbReference type="Proteomes" id="UP001168575">
    <property type="component" value="Unassembled WGS sequence"/>
</dbReference>
<dbReference type="AlphaFoldDB" id="A0AA43RLD2"/>
<evidence type="ECO:0000256" key="1">
    <source>
        <dbReference type="ARBA" id="ARBA00001933"/>
    </source>
</evidence>
<dbReference type="PANTHER" id="PTHR11601:SF34">
    <property type="entry name" value="CYSTEINE DESULFURASE"/>
    <property type="match status" value="1"/>
</dbReference>
<protein>
    <submittedName>
        <fullName evidence="4">Aminotransferase class V-fold PLP-dependent enzyme</fullName>
    </submittedName>
</protein>
<comment type="cofactor">
    <cofactor evidence="1">
        <name>pyridoxal 5'-phosphate</name>
        <dbReference type="ChEBI" id="CHEBI:597326"/>
    </cofactor>
</comment>
<dbReference type="SUPFAM" id="SSF53383">
    <property type="entry name" value="PLP-dependent transferases"/>
    <property type="match status" value="1"/>
</dbReference>
<dbReference type="GO" id="GO:0031071">
    <property type="term" value="F:cysteine desulfurase activity"/>
    <property type="evidence" value="ECO:0007669"/>
    <property type="project" value="UniProtKB-EC"/>
</dbReference>
<evidence type="ECO:0000313" key="5">
    <source>
        <dbReference type="Proteomes" id="UP001168575"/>
    </source>
</evidence>
<dbReference type="PANTHER" id="PTHR11601">
    <property type="entry name" value="CYSTEINE DESULFURYLASE FAMILY MEMBER"/>
    <property type="match status" value="1"/>
</dbReference>
<feature type="non-terminal residue" evidence="4">
    <location>
        <position position="1"/>
    </location>
</feature>
<comment type="catalytic activity">
    <reaction evidence="2">
        <text>(sulfur carrier)-H + L-cysteine = (sulfur carrier)-SH + L-alanine</text>
        <dbReference type="Rhea" id="RHEA:43892"/>
        <dbReference type="Rhea" id="RHEA-COMP:14737"/>
        <dbReference type="Rhea" id="RHEA-COMP:14739"/>
        <dbReference type="ChEBI" id="CHEBI:29917"/>
        <dbReference type="ChEBI" id="CHEBI:35235"/>
        <dbReference type="ChEBI" id="CHEBI:57972"/>
        <dbReference type="ChEBI" id="CHEBI:64428"/>
        <dbReference type="EC" id="2.8.1.7"/>
    </reaction>
</comment>
<feature type="domain" description="Aminotransferase class V" evidence="3">
    <location>
        <begin position="36"/>
        <end position="110"/>
    </location>
</feature>
<dbReference type="Gene3D" id="3.90.1150.10">
    <property type="entry name" value="Aspartate Aminotransferase, domain 1"/>
    <property type="match status" value="1"/>
</dbReference>
<dbReference type="InterPro" id="IPR015422">
    <property type="entry name" value="PyrdxlP-dep_Trfase_small"/>
</dbReference>
<dbReference type="InterPro" id="IPR000192">
    <property type="entry name" value="Aminotrans_V_dom"/>
</dbReference>
<dbReference type="EMBL" id="JAUMVS010000381">
    <property type="protein sequence ID" value="MDO4842941.1"/>
    <property type="molecule type" value="Genomic_DNA"/>
</dbReference>
<dbReference type="InterPro" id="IPR015424">
    <property type="entry name" value="PyrdxlP-dep_Trfase"/>
</dbReference>
<evidence type="ECO:0000256" key="2">
    <source>
        <dbReference type="ARBA" id="ARBA00050776"/>
    </source>
</evidence>
<keyword evidence="4" id="KW-0032">Aminotransferase</keyword>